<dbReference type="AlphaFoldDB" id="A0A6A6T1H8"/>
<gene>
    <name evidence="2" type="ORF">K491DRAFT_681122</name>
</gene>
<evidence type="ECO:0000313" key="2">
    <source>
        <dbReference type="EMBL" id="KAF2652733.1"/>
    </source>
</evidence>
<keyword evidence="3" id="KW-1185">Reference proteome</keyword>
<evidence type="ECO:0008006" key="4">
    <source>
        <dbReference type="Google" id="ProtNLM"/>
    </source>
</evidence>
<feature type="transmembrane region" description="Helical" evidence="1">
    <location>
        <begin position="218"/>
        <end position="239"/>
    </location>
</feature>
<reference evidence="2" key="1">
    <citation type="journal article" date="2020" name="Stud. Mycol.">
        <title>101 Dothideomycetes genomes: a test case for predicting lifestyles and emergence of pathogens.</title>
        <authorList>
            <person name="Haridas S."/>
            <person name="Albert R."/>
            <person name="Binder M."/>
            <person name="Bloem J."/>
            <person name="Labutti K."/>
            <person name="Salamov A."/>
            <person name="Andreopoulos B."/>
            <person name="Baker S."/>
            <person name="Barry K."/>
            <person name="Bills G."/>
            <person name="Bluhm B."/>
            <person name="Cannon C."/>
            <person name="Castanera R."/>
            <person name="Culley D."/>
            <person name="Daum C."/>
            <person name="Ezra D."/>
            <person name="Gonzalez J."/>
            <person name="Henrissat B."/>
            <person name="Kuo A."/>
            <person name="Liang C."/>
            <person name="Lipzen A."/>
            <person name="Lutzoni F."/>
            <person name="Magnuson J."/>
            <person name="Mondo S."/>
            <person name="Nolan M."/>
            <person name="Ohm R."/>
            <person name="Pangilinan J."/>
            <person name="Park H.-J."/>
            <person name="Ramirez L."/>
            <person name="Alfaro M."/>
            <person name="Sun H."/>
            <person name="Tritt A."/>
            <person name="Yoshinaga Y."/>
            <person name="Zwiers L.-H."/>
            <person name="Turgeon B."/>
            <person name="Goodwin S."/>
            <person name="Spatafora J."/>
            <person name="Crous P."/>
            <person name="Grigoriev I."/>
        </authorList>
    </citation>
    <scope>NUCLEOTIDE SEQUENCE</scope>
    <source>
        <strain evidence="2">CBS 122681</strain>
    </source>
</reference>
<accession>A0A6A6T1H8</accession>
<keyword evidence="1" id="KW-0472">Membrane</keyword>
<sequence>MDLTRRTDNPHIVDWDKLPPCAPQGCSILADAESDCIRKGHDAPDWDFCFCHDPVLAILFVNGLQCTNNYCSETDGASIHSWYLEFCGSFYKISSFSTPTMTAFQWPSTKSTVPTSSNTASSTIEGAFTSSMVPSSMATGSLSTVAGSSSSGSPSMMTASAQIHSTTWSYKSATCLLYSYKYIDFSTISDATTFNTHAPTELSSSHVVQKTISPGATAGIAVGSALATILIMILAFWIYSRHKKRKNLESRGSGGNTGETPAPIQTAYGIIYEKPELDGRQVEIPHTTVVADIAELDCPGDERRYENIAPAEMG</sequence>
<evidence type="ECO:0000256" key="1">
    <source>
        <dbReference type="SAM" id="Phobius"/>
    </source>
</evidence>
<keyword evidence="1" id="KW-1133">Transmembrane helix</keyword>
<protein>
    <recommendedName>
        <fullName evidence="4">Extracellular membrane protein CFEM domain-containing protein</fullName>
    </recommendedName>
</protein>
<name>A0A6A6T1H8_9PLEO</name>
<proteinExistence type="predicted"/>
<organism evidence="2 3">
    <name type="scientific">Lophiostoma macrostomum CBS 122681</name>
    <dbReference type="NCBI Taxonomy" id="1314788"/>
    <lineage>
        <taxon>Eukaryota</taxon>
        <taxon>Fungi</taxon>
        <taxon>Dikarya</taxon>
        <taxon>Ascomycota</taxon>
        <taxon>Pezizomycotina</taxon>
        <taxon>Dothideomycetes</taxon>
        <taxon>Pleosporomycetidae</taxon>
        <taxon>Pleosporales</taxon>
        <taxon>Lophiostomataceae</taxon>
        <taxon>Lophiostoma</taxon>
    </lineage>
</organism>
<evidence type="ECO:0000313" key="3">
    <source>
        <dbReference type="Proteomes" id="UP000799324"/>
    </source>
</evidence>
<keyword evidence="1" id="KW-0812">Transmembrane</keyword>
<dbReference type="EMBL" id="MU004395">
    <property type="protein sequence ID" value="KAF2652733.1"/>
    <property type="molecule type" value="Genomic_DNA"/>
</dbReference>
<dbReference type="Proteomes" id="UP000799324">
    <property type="component" value="Unassembled WGS sequence"/>
</dbReference>